<dbReference type="Pfam" id="PF00018">
    <property type="entry name" value="SH3_1"/>
    <property type="match status" value="1"/>
</dbReference>
<proteinExistence type="inferred from homology"/>
<keyword evidence="5" id="KW-0963">Cytoplasm</keyword>
<dbReference type="FunFam" id="2.30.30.40:FF:000009">
    <property type="entry name" value="Breast cancer anti-estrogen resistance 1"/>
    <property type="match status" value="1"/>
</dbReference>
<dbReference type="InterPro" id="IPR021901">
    <property type="entry name" value="CAS_C"/>
</dbReference>
<dbReference type="GO" id="GO:0016477">
    <property type="term" value="P:cell migration"/>
    <property type="evidence" value="ECO:0007669"/>
    <property type="project" value="TreeGrafter"/>
</dbReference>
<dbReference type="FunFam" id="1.20.120.230:FF:000001">
    <property type="entry name" value="Breast cancer anti-estrogen resistance 1"/>
    <property type="match status" value="1"/>
</dbReference>
<dbReference type="PANTHER" id="PTHR10654">
    <property type="entry name" value="CAS SCAFFOLDING PROTEIN"/>
    <property type="match status" value="1"/>
</dbReference>
<protein>
    <submittedName>
        <fullName evidence="13">Neural precursor cell expressed, developmentally down-regulated 9</fullName>
    </submittedName>
</protein>
<dbReference type="SMART" id="SM00326">
    <property type="entry name" value="SH3"/>
    <property type="match status" value="1"/>
</dbReference>
<comment type="subcellular location">
    <subcellularLocation>
        <location evidence="1">Cell junction</location>
        <location evidence="1">Focal adhesion</location>
    </subcellularLocation>
    <subcellularLocation>
        <location evidence="2">Cytoplasm</location>
    </subcellularLocation>
</comment>
<evidence type="ECO:0000256" key="2">
    <source>
        <dbReference type="ARBA" id="ARBA00004496"/>
    </source>
</evidence>
<dbReference type="InterPro" id="IPR001452">
    <property type="entry name" value="SH3_domain"/>
</dbReference>
<dbReference type="PROSITE" id="PS50002">
    <property type="entry name" value="SH3"/>
    <property type="match status" value="1"/>
</dbReference>
<dbReference type="Ensembl" id="ENSSFOT00015031512.2">
    <property type="protein sequence ID" value="ENSSFOP00015031161.2"/>
    <property type="gene ID" value="ENSSFOG00015019973.2"/>
</dbReference>
<feature type="coiled-coil region" evidence="10">
    <location>
        <begin position="500"/>
        <end position="538"/>
    </location>
</feature>
<keyword evidence="7" id="KW-0130">Cell adhesion</keyword>
<dbReference type="InterPro" id="IPR014928">
    <property type="entry name" value="Serine_rich_dom"/>
</dbReference>
<dbReference type="GO" id="GO:0005737">
    <property type="term" value="C:cytoplasm"/>
    <property type="evidence" value="ECO:0007669"/>
    <property type="project" value="UniProtKB-SubCell"/>
</dbReference>
<evidence type="ECO:0000256" key="6">
    <source>
        <dbReference type="ARBA" id="ARBA00022553"/>
    </source>
</evidence>
<dbReference type="GO" id="GO:0007155">
    <property type="term" value="P:cell adhesion"/>
    <property type="evidence" value="ECO:0007669"/>
    <property type="project" value="UniProtKB-KW"/>
</dbReference>
<name>A0A8C9SBG1_SCLFO</name>
<reference evidence="13 14" key="1">
    <citation type="submission" date="2019-04" db="EMBL/GenBank/DDBJ databases">
        <authorList>
            <consortium name="Wellcome Sanger Institute Data Sharing"/>
        </authorList>
    </citation>
    <scope>NUCLEOTIDE SEQUENCE [LARGE SCALE GENOMIC DNA]</scope>
</reference>
<keyword evidence="8" id="KW-0965">Cell junction</keyword>
<evidence type="ECO:0000256" key="3">
    <source>
        <dbReference type="ARBA" id="ARBA00007848"/>
    </source>
</evidence>
<evidence type="ECO:0000256" key="4">
    <source>
        <dbReference type="ARBA" id="ARBA00022443"/>
    </source>
</evidence>
<comment type="similarity">
    <text evidence="3">Belongs to the CAS family.</text>
</comment>
<keyword evidence="6" id="KW-0597">Phosphoprotein</keyword>
<dbReference type="InterPro" id="IPR038319">
    <property type="entry name" value="Serine_rich_sf"/>
</dbReference>
<dbReference type="InterPro" id="IPR035746">
    <property type="entry name" value="NEDD9_SH3"/>
</dbReference>
<dbReference type="GO" id="GO:0005886">
    <property type="term" value="C:plasma membrane"/>
    <property type="evidence" value="ECO:0007669"/>
    <property type="project" value="TreeGrafter"/>
</dbReference>
<sequence>MARALYDNVPESPEELAFRKGDILTVIEQNTGGLEGWWLCSLHGRQGIAPGNRLKLLVGPGCEAPSPHPANHLQGPGKQDGLYQVPLGKEVYQVPQPTGRATGATDATPDKVLTPVRVGQSYAFDQSPGVQQDLYDVPPVRTQEVYDIPPSQQVGSVLPRQLGTLRSQGVYDIPPAVRGVYSVPPSHSSPAPPERCYDFPQPFQPQPGGIYDVPSTVLAHVHPDVSLKKGSSGSSSSSGSCVYDVPPTQQSAGGHRDVYDMPRGARFSQPRGPQPLGDVLDGVRHLSLAGEVEPAREQAFDPVVQQVAGPLQSANAAVQVLLGLAASPCWRTGPFMEQHDAELRGAADSLCAALADLLLLGRGALGGAAALLEPSLRDRLRQQLQRLDDSLRITQQSSRTLDSASWAPPVPPGSRDDLDRLLVVCRGVSDDIRQLAATFAAGGDLLFGSVVLPEAKQEWGPTRPFPLPWDTQQETLSGASPERCVKSWMEDYDYVHLQGKEEFERQQQELLEKENILKQNKIQLEEEQLKQYKQLEQEVIRPVENDAPEWISQQPASTGGGAALCGRDQQLLRFYSEQCSAHFATFLNAVDAFFACVGAGQPPRVFVAHSKLVILSAHKLVFIGDTLSRQVAAPQVAHRVMDGSNALCQILKTVVGATKMAALRYPNTAALQEMVDRVTLLSHQAAQFKAQLQQASGP</sequence>
<dbReference type="SUPFAM" id="SSF50044">
    <property type="entry name" value="SH3-domain"/>
    <property type="match status" value="1"/>
</dbReference>
<evidence type="ECO:0000256" key="1">
    <source>
        <dbReference type="ARBA" id="ARBA00004246"/>
    </source>
</evidence>
<reference evidence="13" key="3">
    <citation type="submission" date="2025-09" db="UniProtKB">
        <authorList>
            <consortium name="Ensembl"/>
        </authorList>
    </citation>
    <scope>IDENTIFICATION</scope>
</reference>
<feature type="domain" description="SH3" evidence="12">
    <location>
        <begin position="1"/>
        <end position="59"/>
    </location>
</feature>
<evidence type="ECO:0000313" key="13">
    <source>
        <dbReference type="Ensembl" id="ENSSFOP00015031161.2"/>
    </source>
</evidence>
<evidence type="ECO:0000256" key="10">
    <source>
        <dbReference type="SAM" id="Coils"/>
    </source>
</evidence>
<evidence type="ECO:0000256" key="9">
    <source>
        <dbReference type="PROSITE-ProRule" id="PRU00192"/>
    </source>
</evidence>
<dbReference type="Pfam" id="PF08824">
    <property type="entry name" value="Serine_rich"/>
    <property type="match status" value="1"/>
</dbReference>
<evidence type="ECO:0000313" key="14">
    <source>
        <dbReference type="Proteomes" id="UP000694397"/>
    </source>
</evidence>
<dbReference type="GO" id="GO:0007169">
    <property type="term" value="P:cell surface receptor protein tyrosine kinase signaling pathway"/>
    <property type="evidence" value="ECO:0007669"/>
    <property type="project" value="TreeGrafter"/>
</dbReference>
<dbReference type="Gene3D" id="2.30.30.40">
    <property type="entry name" value="SH3 Domains"/>
    <property type="match status" value="1"/>
</dbReference>
<dbReference type="Gene3D" id="1.20.120.830">
    <property type="entry name" value="Serine-rich domain"/>
    <property type="match status" value="1"/>
</dbReference>
<dbReference type="PANTHER" id="PTHR10654:SF20">
    <property type="entry name" value="ENHANCER OF FILAMENTATION 1"/>
    <property type="match status" value="1"/>
</dbReference>
<dbReference type="Gene3D" id="1.20.120.230">
    <property type="entry name" value="Alpha-catenin/vinculin-like"/>
    <property type="match status" value="1"/>
</dbReference>
<dbReference type="InterPro" id="IPR036028">
    <property type="entry name" value="SH3-like_dom_sf"/>
</dbReference>
<keyword evidence="14" id="KW-1185">Reference proteome</keyword>
<reference evidence="13" key="2">
    <citation type="submission" date="2025-08" db="UniProtKB">
        <authorList>
            <consortium name="Ensembl"/>
        </authorList>
    </citation>
    <scope>IDENTIFICATION</scope>
</reference>
<feature type="compositionally biased region" description="Low complexity" evidence="11">
    <location>
        <begin position="230"/>
        <end position="240"/>
    </location>
</feature>
<dbReference type="GO" id="GO:0005925">
    <property type="term" value="C:focal adhesion"/>
    <property type="evidence" value="ECO:0007669"/>
    <property type="project" value="UniProtKB-SubCell"/>
</dbReference>
<dbReference type="AlphaFoldDB" id="A0A8C9SBG1"/>
<evidence type="ECO:0000256" key="5">
    <source>
        <dbReference type="ARBA" id="ARBA00022490"/>
    </source>
</evidence>
<keyword evidence="4 9" id="KW-0728">SH3 domain</keyword>
<gene>
    <name evidence="13" type="primary">NEDD9</name>
    <name evidence="13" type="synonym">nedd9</name>
</gene>
<dbReference type="CDD" id="cd12002">
    <property type="entry name" value="SH3_NEDD9"/>
    <property type="match status" value="1"/>
</dbReference>
<evidence type="ECO:0000256" key="11">
    <source>
        <dbReference type="SAM" id="MobiDB-lite"/>
    </source>
</evidence>
<feature type="region of interest" description="Disordered" evidence="11">
    <location>
        <begin position="227"/>
        <end position="259"/>
    </location>
</feature>
<dbReference type="Pfam" id="PF12026">
    <property type="entry name" value="CAS_C"/>
    <property type="match status" value="1"/>
</dbReference>
<dbReference type="OrthoDB" id="5983572at2759"/>
<evidence type="ECO:0000256" key="7">
    <source>
        <dbReference type="ARBA" id="ARBA00022889"/>
    </source>
</evidence>
<dbReference type="GeneTree" id="ENSGT00950000183008"/>
<evidence type="ECO:0000256" key="8">
    <source>
        <dbReference type="ARBA" id="ARBA00022949"/>
    </source>
</evidence>
<evidence type="ECO:0000259" key="12">
    <source>
        <dbReference type="PROSITE" id="PS50002"/>
    </source>
</evidence>
<organism evidence="13 14">
    <name type="scientific">Scleropages formosus</name>
    <name type="common">Asian bonytongue</name>
    <name type="synonym">Osteoglossum formosum</name>
    <dbReference type="NCBI Taxonomy" id="113540"/>
    <lineage>
        <taxon>Eukaryota</taxon>
        <taxon>Metazoa</taxon>
        <taxon>Chordata</taxon>
        <taxon>Craniata</taxon>
        <taxon>Vertebrata</taxon>
        <taxon>Euteleostomi</taxon>
        <taxon>Actinopterygii</taxon>
        <taxon>Neopterygii</taxon>
        <taxon>Teleostei</taxon>
        <taxon>Osteoglossocephala</taxon>
        <taxon>Osteoglossomorpha</taxon>
        <taxon>Osteoglossiformes</taxon>
        <taxon>Osteoglossidae</taxon>
        <taxon>Scleropages</taxon>
    </lineage>
</organism>
<keyword evidence="10" id="KW-0175">Coiled coil</keyword>
<dbReference type="Proteomes" id="UP000694397">
    <property type="component" value="Chromosome 23"/>
</dbReference>
<dbReference type="InterPro" id="IPR037362">
    <property type="entry name" value="CAS_fam"/>
</dbReference>
<accession>A0A8C9SBG1</accession>